<dbReference type="InterPro" id="IPR034733">
    <property type="entry name" value="AcCoA_carboxyl_beta"/>
</dbReference>
<dbReference type="InterPro" id="IPR051047">
    <property type="entry name" value="AccD/PCCB"/>
</dbReference>
<dbReference type="AlphaFoldDB" id="A0A075FU46"/>
<dbReference type="EC" id="6.4.1.3" evidence="4"/>
<dbReference type="PROSITE" id="PS50980">
    <property type="entry name" value="COA_CT_NTER"/>
    <property type="match status" value="1"/>
</dbReference>
<evidence type="ECO:0000259" key="2">
    <source>
        <dbReference type="PROSITE" id="PS50980"/>
    </source>
</evidence>
<feature type="region of interest" description="Disordered" evidence="1">
    <location>
        <begin position="1"/>
        <end position="32"/>
    </location>
</feature>
<dbReference type="InterPro" id="IPR011762">
    <property type="entry name" value="COA_CT_N"/>
</dbReference>
<dbReference type="FunFam" id="3.90.226.10:FF:000017">
    <property type="entry name" value="Propionyl-CoA carboxylase subunit beta 5"/>
    <property type="match status" value="1"/>
</dbReference>
<keyword evidence="4" id="KW-0436">Ligase</keyword>
<feature type="domain" description="CoA carboxyltransferase N-terminal" evidence="2">
    <location>
        <begin position="2"/>
        <end position="258"/>
    </location>
</feature>
<dbReference type="Gene3D" id="3.90.226.10">
    <property type="entry name" value="2-enoyl-CoA Hydratase, Chain A, domain 1"/>
    <property type="match status" value="2"/>
</dbReference>
<dbReference type="InterPro" id="IPR029045">
    <property type="entry name" value="ClpP/crotonase-like_dom_sf"/>
</dbReference>
<protein>
    <submittedName>
        <fullName evidence="4">Carboxyl transferase (PCCB, pccB)</fullName>
        <ecNumber evidence="4">6.4.1.3</ecNumber>
    </submittedName>
</protein>
<name>A0A075FU46_9EURY</name>
<dbReference type="PANTHER" id="PTHR43842">
    <property type="entry name" value="PROPIONYL-COA CARBOXYLASE BETA CHAIN"/>
    <property type="match status" value="1"/>
</dbReference>
<feature type="domain" description="CoA carboxyltransferase C-terminal" evidence="3">
    <location>
        <begin position="262"/>
        <end position="497"/>
    </location>
</feature>
<sequence>MPDSRSDELDAMRQAAQSPGDSASLRELRESGRQSARERINALLDPDSFVEVDAFVQHRAGEHNMHLHRPLGDGVVAGHGMLDGRRVVCFAQDYSVFAGTMGEMHARKIAKVAEFAEKSQLPMICIWDGDGQRVEEGVTSLGATGQLLDILVACSGRIPVISVILGTVSGVSALAAGLSDFVILGAEHGQMFMRSPYMIPEIVEGELDEASLGGAEQHSSRSGVACLVAEDEEDAIDIAAEILSFLPDHTLAEPDKIPNSDKWDRKCKGLGKTVPSDPNRPYDMRSVIEEVVDEERFLELFPGYAENIVIGFARLDGQSVGVVANQPKVLAGCLDIDASVKAARFIRTCDVFNVPVVTFVDVPGFLPGTVQEWGGIIRHGAKLLFAYAEATVPKLAVVTRKAYGGAYLAMSCKHLGSDYNVAWPAGELAVMGADGAVNIIHRKELSEAKNREAVHGELMEEYQSKFGDPYAAARNGWLDDVIEPSETRRKLIQALRPLMSKREWVPPKKHGNIPL</sequence>
<organism evidence="4">
    <name type="scientific">uncultured marine group II/III euryarchaeote AD1000_31_H02</name>
    <dbReference type="NCBI Taxonomy" id="1457754"/>
    <lineage>
        <taxon>Archaea</taxon>
        <taxon>Methanobacteriati</taxon>
        <taxon>Methanobacteriota</taxon>
        <taxon>environmental samples</taxon>
    </lineage>
</organism>
<dbReference type="GO" id="GO:0004658">
    <property type="term" value="F:propionyl-CoA carboxylase activity"/>
    <property type="evidence" value="ECO:0007669"/>
    <property type="project" value="UniProtKB-EC"/>
</dbReference>
<evidence type="ECO:0000259" key="3">
    <source>
        <dbReference type="PROSITE" id="PS50989"/>
    </source>
</evidence>
<dbReference type="Pfam" id="PF01039">
    <property type="entry name" value="Carboxyl_trans"/>
    <property type="match status" value="1"/>
</dbReference>
<evidence type="ECO:0000313" key="4">
    <source>
        <dbReference type="EMBL" id="AIE93167.1"/>
    </source>
</evidence>
<accession>A0A075FU46</accession>
<dbReference type="PANTHER" id="PTHR43842:SF2">
    <property type="entry name" value="PROPIONYL-COA CARBOXYLASE BETA CHAIN, MITOCHONDRIAL"/>
    <property type="match status" value="1"/>
</dbReference>
<feature type="compositionally biased region" description="Basic and acidic residues" evidence="1">
    <location>
        <begin position="1"/>
        <end position="11"/>
    </location>
</feature>
<gene>
    <name evidence="4" type="primary">PCCB</name>
    <name evidence="4" type="synonym">pccB</name>
</gene>
<reference evidence="4" key="1">
    <citation type="journal article" date="2014" name="Genome Biol. Evol.">
        <title>Pangenome evidence for extensive interdomain horizontal transfer affecting lineage core and shell genes in uncultured planktonic thaumarchaeota and euryarchaeota.</title>
        <authorList>
            <person name="Deschamps P."/>
            <person name="Zivanovic Y."/>
            <person name="Moreira D."/>
            <person name="Rodriguez-Valera F."/>
            <person name="Lopez-Garcia P."/>
        </authorList>
    </citation>
    <scope>NUCLEOTIDE SEQUENCE</scope>
</reference>
<dbReference type="GO" id="GO:0009317">
    <property type="term" value="C:acetyl-CoA carboxylase complex"/>
    <property type="evidence" value="ECO:0007669"/>
    <property type="project" value="TreeGrafter"/>
</dbReference>
<dbReference type="EMBL" id="KF900387">
    <property type="protein sequence ID" value="AIE93167.1"/>
    <property type="molecule type" value="Genomic_DNA"/>
</dbReference>
<dbReference type="SUPFAM" id="SSF52096">
    <property type="entry name" value="ClpP/crotonase"/>
    <property type="match status" value="2"/>
</dbReference>
<dbReference type="PROSITE" id="PS50989">
    <property type="entry name" value="COA_CT_CTER"/>
    <property type="match status" value="1"/>
</dbReference>
<proteinExistence type="predicted"/>
<evidence type="ECO:0000256" key="1">
    <source>
        <dbReference type="SAM" id="MobiDB-lite"/>
    </source>
</evidence>
<dbReference type="InterPro" id="IPR011763">
    <property type="entry name" value="COA_CT_C"/>
</dbReference>
<dbReference type="GO" id="GO:0016740">
    <property type="term" value="F:transferase activity"/>
    <property type="evidence" value="ECO:0007669"/>
    <property type="project" value="UniProtKB-KW"/>
</dbReference>
<keyword evidence="4" id="KW-0808">Transferase</keyword>